<feature type="chain" id="PRO_5047067327" evidence="1">
    <location>
        <begin position="20"/>
        <end position="768"/>
    </location>
</feature>
<feature type="signal peptide" evidence="1">
    <location>
        <begin position="1"/>
        <end position="19"/>
    </location>
</feature>
<evidence type="ECO:0000313" key="2">
    <source>
        <dbReference type="EMBL" id="MFC4070712.1"/>
    </source>
</evidence>
<dbReference type="Gene3D" id="2.60.40.1120">
    <property type="entry name" value="Carboxypeptidase-like, regulatory domain"/>
    <property type="match status" value="1"/>
</dbReference>
<accession>A0ABV8J2I5</accession>
<name>A0ABV8J2I5_9ACTN</name>
<evidence type="ECO:0000313" key="3">
    <source>
        <dbReference type="Proteomes" id="UP001595867"/>
    </source>
</evidence>
<sequence>MVVGAGLLMAGAVGVPASAAAVGSVAGVFTDHAGAPVADAWVVAWSAADGAYLAGSSTDSAGRYDLAGVPEGGVRLSFQAGTLVQWAPGVLGQEAGRVFPVTGGSTITVDERQRPVGLVEGVVTGADGAPAAWVRVDVRDLAGDSHAYGFTDDAGRYRVGVWVGDHHVGFGPETARQWAPRAVTEDGAGKVAVAAGASVRVDERLLPTGTIRGRLSVAGGGPLPSAEILLYAGDRRIYAGSSDEHGDYSVPVLPGDYVVAFRADPDGVEQFVPGAVDRGKGRVHTVAAGQTVVADDSVLGPASVSGRLVAADGRAQAGFEVFVMSTDDQYSYGATTAADGTWRVDDVHPSDYRVSFTNPAGSRTQWAYGKSTAGGAGVFAVGGGARVTVDDTWLTGATLIVKATDEATGAPVGDFCVEVAAGGGFDKGCSIGGTAIVTDLSPGVATVDVLPGEPTYLLRDEDTPVTLTSGQAATVTVPLGAGGKVTLSSADSGSGAAVEETCFVLMAPGGGGLPDGVGDCTTADGRVTGAAVAPGTYQAFAIAPGDYGHQWVGADGGTGDQQAAARIVVETGRTVVAPAARLDRAGAVTGVVTGAHGSPVADADVSLTAWGFGAGPVHSATTDERGRYRIGKLGPYAWPLSFTTAGHPRQWSGNTGDRFQADRVPVTAGAEAAYDMALTGGPALTGRVTVTPGKPATDWRLTAVNAVTGDPMAEFDSYDQGPDGTYTMPVSGGQPVRIRWSVAGQTGWYAHPIDLPGAGTTRVDVTVG</sequence>
<keyword evidence="1" id="KW-0732">Signal</keyword>
<protein>
    <submittedName>
        <fullName evidence="2">Collagen binding domain-containing protein</fullName>
    </submittedName>
</protein>
<dbReference type="InterPro" id="IPR013784">
    <property type="entry name" value="Carb-bd-like_fold"/>
</dbReference>
<keyword evidence="2" id="KW-0176">Collagen</keyword>
<keyword evidence="3" id="KW-1185">Reference proteome</keyword>
<dbReference type="RefSeq" id="WP_378071595.1">
    <property type="nucleotide sequence ID" value="NZ_JBHSBL010000025.1"/>
</dbReference>
<dbReference type="Pfam" id="PF13620">
    <property type="entry name" value="CarboxypepD_reg"/>
    <property type="match status" value="1"/>
</dbReference>
<reference evidence="3" key="1">
    <citation type="journal article" date="2019" name="Int. J. Syst. Evol. Microbiol.">
        <title>The Global Catalogue of Microorganisms (GCM) 10K type strain sequencing project: providing services to taxonomists for standard genome sequencing and annotation.</title>
        <authorList>
            <consortium name="The Broad Institute Genomics Platform"/>
            <consortium name="The Broad Institute Genome Sequencing Center for Infectious Disease"/>
            <person name="Wu L."/>
            <person name="Ma J."/>
        </authorList>
    </citation>
    <scope>NUCLEOTIDE SEQUENCE [LARGE SCALE GENOMIC DNA]</scope>
    <source>
        <strain evidence="3">TBRC 5832</strain>
    </source>
</reference>
<dbReference type="SUPFAM" id="SSF49452">
    <property type="entry name" value="Starch-binding domain-like"/>
    <property type="match status" value="4"/>
</dbReference>
<organism evidence="2 3">
    <name type="scientific">Actinoplanes subglobosus</name>
    <dbReference type="NCBI Taxonomy" id="1547892"/>
    <lineage>
        <taxon>Bacteria</taxon>
        <taxon>Bacillati</taxon>
        <taxon>Actinomycetota</taxon>
        <taxon>Actinomycetes</taxon>
        <taxon>Micromonosporales</taxon>
        <taxon>Micromonosporaceae</taxon>
        <taxon>Actinoplanes</taxon>
    </lineage>
</organism>
<dbReference type="EMBL" id="JBHSBL010000025">
    <property type="protein sequence ID" value="MFC4070712.1"/>
    <property type="molecule type" value="Genomic_DNA"/>
</dbReference>
<gene>
    <name evidence="2" type="ORF">ACFO0C_37765</name>
</gene>
<dbReference type="Proteomes" id="UP001595867">
    <property type="component" value="Unassembled WGS sequence"/>
</dbReference>
<comment type="caution">
    <text evidence="2">The sequence shown here is derived from an EMBL/GenBank/DDBJ whole genome shotgun (WGS) entry which is preliminary data.</text>
</comment>
<proteinExistence type="predicted"/>
<evidence type="ECO:0000256" key="1">
    <source>
        <dbReference type="SAM" id="SignalP"/>
    </source>
</evidence>